<accession>A0A9D3AJ49</accession>
<gene>
    <name evidence="1" type="ORF">K8V39_03715</name>
</gene>
<proteinExistence type="predicted"/>
<name>A0A9D3AJ49_9FIRM</name>
<dbReference type="AlphaFoldDB" id="A0A9D3AJ49"/>
<dbReference type="Proteomes" id="UP000813420">
    <property type="component" value="Unassembled WGS sequence"/>
</dbReference>
<reference evidence="1" key="1">
    <citation type="journal article" date="2021" name="PeerJ">
        <title>Extensive microbial diversity within the chicken gut microbiome revealed by metagenomics and culture.</title>
        <authorList>
            <person name="Gilroy R."/>
            <person name="Ravi A."/>
            <person name="Getino M."/>
            <person name="Pursley I."/>
            <person name="Horton D.L."/>
            <person name="Alikhan N.F."/>
            <person name="Baker D."/>
            <person name="Gharbi K."/>
            <person name="Hall N."/>
            <person name="Watson M."/>
            <person name="Adriaenssens E.M."/>
            <person name="Foster-Nyarko E."/>
            <person name="Jarju S."/>
            <person name="Secka A."/>
            <person name="Antonio M."/>
            <person name="Oren A."/>
            <person name="Chaudhuri R.R."/>
            <person name="La Ragione R."/>
            <person name="Hildebrand F."/>
            <person name="Pallen M.J."/>
        </authorList>
    </citation>
    <scope>NUCLEOTIDE SEQUENCE</scope>
    <source>
        <strain evidence="1">USAMLcec4-12693</strain>
    </source>
</reference>
<evidence type="ECO:0000313" key="2">
    <source>
        <dbReference type="Proteomes" id="UP000813420"/>
    </source>
</evidence>
<sequence>MLFQRLFGGSRFLKRMNTLMEVYACSHNAPVTYRELQRLKPLIRTEGERALYELNRASLLYDMKKFREAADVIVEIPSLNPEFDAKCAALKTMIMDAF</sequence>
<comment type="caution">
    <text evidence="1">The sequence shown here is derived from an EMBL/GenBank/DDBJ whole genome shotgun (WGS) entry which is preliminary data.</text>
</comment>
<dbReference type="RefSeq" id="WP_070089216.1">
    <property type="nucleotide sequence ID" value="NZ_CABMJS010000018.1"/>
</dbReference>
<protein>
    <submittedName>
        <fullName evidence="1">Uncharacterized protein</fullName>
    </submittedName>
</protein>
<organism evidence="1 2">
    <name type="scientific">Merdimonas faecis</name>
    <dbReference type="NCBI Taxonomy" id="1653435"/>
    <lineage>
        <taxon>Bacteria</taxon>
        <taxon>Bacillati</taxon>
        <taxon>Bacillota</taxon>
        <taxon>Clostridia</taxon>
        <taxon>Lachnospirales</taxon>
        <taxon>Lachnospiraceae</taxon>
        <taxon>Merdimonas</taxon>
    </lineage>
</organism>
<evidence type="ECO:0000313" key="1">
    <source>
        <dbReference type="EMBL" id="HJH49351.1"/>
    </source>
</evidence>
<dbReference type="EMBL" id="DYXE01000036">
    <property type="protein sequence ID" value="HJH49351.1"/>
    <property type="molecule type" value="Genomic_DNA"/>
</dbReference>
<reference evidence="1" key="2">
    <citation type="submission" date="2021-09" db="EMBL/GenBank/DDBJ databases">
        <authorList>
            <person name="Gilroy R."/>
        </authorList>
    </citation>
    <scope>NUCLEOTIDE SEQUENCE</scope>
    <source>
        <strain evidence="1">USAMLcec4-12693</strain>
    </source>
</reference>